<dbReference type="Gene3D" id="3.40.50.300">
    <property type="entry name" value="P-loop containing nucleotide triphosphate hydrolases"/>
    <property type="match status" value="1"/>
</dbReference>
<name>A0A074S4Y8_9AGAM</name>
<proteinExistence type="predicted"/>
<feature type="compositionally biased region" description="Low complexity" evidence="2">
    <location>
        <begin position="32"/>
        <end position="69"/>
    </location>
</feature>
<feature type="region of interest" description="Disordered" evidence="2">
    <location>
        <begin position="25"/>
        <end position="86"/>
    </location>
</feature>
<feature type="domain" description="Nephrocystin 3-like N-terminal" evidence="3">
    <location>
        <begin position="283"/>
        <end position="430"/>
    </location>
</feature>
<sequence>MTSPPPPDAPEDHGFFHSFKGRLRRVKDSMKSPDSSSRGSGLLSPSGSGFRLLSRSRPTTPTPGTRPLLQDSGERAPVPSPEPPAEVSLASTAVINPQKSPANTIWSRLESSLRTLEKGTKSIPGLNSALNAFIGCLASAQVAASNREEYEQLAEELTSMVDGLHQYTGELGSGSNTSIANIVQSIEDQITNIRQQQERSTLRHLLDATDSQEDVIMHYRRIEKLFRQLQCQVTMRIGSGVQVQLENSLLRGMLPVDDARYNSSYSMTIKRRGCTAKTREIIHKDLQDWVVDPNGANVYWMNGMAGTGKTTIAYSLCEWLQNTNRLSASFFCSRISSTCRSLSRIVPTLAYQLARYSPAVRSALCTALKDNPDAGTLNVVQQFQMLVYHPMLHVKNAIPESVVIVIDALDECDDAYSSIVEEDIKKYLTEALSPMEPSPSVEQVELLAKRSRNLFIYAATLVRYIYPDGIPVDSAEQLESILQAIGASSSTSDNRYKDLDLLYTTVLNAVFNDQLGDGDISKKSVG</sequence>
<dbReference type="InterPro" id="IPR056884">
    <property type="entry name" value="NPHP3-like_N"/>
</dbReference>
<dbReference type="STRING" id="1423351.A0A074S4Y8"/>
<dbReference type="Pfam" id="PF24883">
    <property type="entry name" value="NPHP3_N"/>
    <property type="match status" value="1"/>
</dbReference>
<protein>
    <submittedName>
        <fullName evidence="4">Putative vegetative incompatibility protein HET-E-1</fullName>
    </submittedName>
</protein>
<organism evidence="4 5">
    <name type="scientific">Rhizoctonia solani 123E</name>
    <dbReference type="NCBI Taxonomy" id="1423351"/>
    <lineage>
        <taxon>Eukaryota</taxon>
        <taxon>Fungi</taxon>
        <taxon>Dikarya</taxon>
        <taxon>Basidiomycota</taxon>
        <taxon>Agaricomycotina</taxon>
        <taxon>Agaricomycetes</taxon>
        <taxon>Cantharellales</taxon>
        <taxon>Ceratobasidiaceae</taxon>
        <taxon>Rhizoctonia</taxon>
    </lineage>
</organism>
<dbReference type="AlphaFoldDB" id="A0A074S4Y8"/>
<gene>
    <name evidence="4" type="ORF">V565_310430</name>
</gene>
<accession>A0A074S4Y8</accession>
<dbReference type="OrthoDB" id="2804352at2759"/>
<evidence type="ECO:0000259" key="3">
    <source>
        <dbReference type="Pfam" id="PF24883"/>
    </source>
</evidence>
<dbReference type="Proteomes" id="UP000027456">
    <property type="component" value="Unassembled WGS sequence"/>
</dbReference>
<reference evidence="4 5" key="1">
    <citation type="submission" date="2013-12" db="EMBL/GenBank/DDBJ databases">
        <authorList>
            <person name="Cubeta M."/>
            <person name="Pakala S."/>
            <person name="Fedorova N."/>
            <person name="Thomas E."/>
            <person name="Dean R."/>
            <person name="Jabaji S."/>
            <person name="Neate S."/>
            <person name="Toda T."/>
            <person name="Tavantzis S."/>
            <person name="Vilgalys R."/>
            <person name="Bharathan N."/>
            <person name="Pakala S."/>
            <person name="Losada L.S."/>
            <person name="Zafar N."/>
            <person name="Nierman W."/>
        </authorList>
    </citation>
    <scope>NUCLEOTIDE SEQUENCE [LARGE SCALE GENOMIC DNA]</scope>
    <source>
        <strain evidence="4 5">123E</strain>
    </source>
</reference>
<evidence type="ECO:0000313" key="5">
    <source>
        <dbReference type="Proteomes" id="UP000027456"/>
    </source>
</evidence>
<dbReference type="SUPFAM" id="SSF52540">
    <property type="entry name" value="P-loop containing nucleoside triphosphate hydrolases"/>
    <property type="match status" value="1"/>
</dbReference>
<evidence type="ECO:0000256" key="1">
    <source>
        <dbReference type="ARBA" id="ARBA00022737"/>
    </source>
</evidence>
<dbReference type="PANTHER" id="PTHR10039:SF14">
    <property type="entry name" value="NACHT DOMAIN-CONTAINING PROTEIN"/>
    <property type="match status" value="1"/>
</dbReference>
<evidence type="ECO:0000256" key="2">
    <source>
        <dbReference type="SAM" id="MobiDB-lite"/>
    </source>
</evidence>
<evidence type="ECO:0000313" key="4">
    <source>
        <dbReference type="EMBL" id="KEP45157.1"/>
    </source>
</evidence>
<dbReference type="PANTHER" id="PTHR10039">
    <property type="entry name" value="AMELOGENIN"/>
    <property type="match status" value="1"/>
</dbReference>
<keyword evidence="5" id="KW-1185">Reference proteome</keyword>
<dbReference type="HOGENOM" id="CLU_000288_6_20_1"/>
<dbReference type="InterPro" id="IPR027417">
    <property type="entry name" value="P-loop_NTPase"/>
</dbReference>
<dbReference type="EMBL" id="AZST01002174">
    <property type="protein sequence ID" value="KEP45157.1"/>
    <property type="molecule type" value="Genomic_DNA"/>
</dbReference>
<keyword evidence="1" id="KW-0677">Repeat</keyword>
<comment type="caution">
    <text evidence="4">The sequence shown here is derived from an EMBL/GenBank/DDBJ whole genome shotgun (WGS) entry which is preliminary data.</text>
</comment>